<feature type="transmembrane region" description="Helical" evidence="1">
    <location>
        <begin position="123"/>
        <end position="146"/>
    </location>
</feature>
<reference evidence="3" key="1">
    <citation type="submission" date="2022-01" db="EMBL/GenBank/DDBJ databases">
        <authorList>
            <person name="King R."/>
        </authorList>
    </citation>
    <scope>NUCLEOTIDE SEQUENCE</scope>
</reference>
<dbReference type="InterPro" id="IPR052728">
    <property type="entry name" value="O2_lipid_transport_reg"/>
</dbReference>
<evidence type="ECO:0000313" key="3">
    <source>
        <dbReference type="EMBL" id="CAG9831887.1"/>
    </source>
</evidence>
<evidence type="ECO:0000313" key="4">
    <source>
        <dbReference type="Proteomes" id="UP001153709"/>
    </source>
</evidence>
<accession>A0A9N9STN0</accession>
<proteinExistence type="predicted"/>
<feature type="transmembrane region" description="Helical" evidence="1">
    <location>
        <begin position="190"/>
        <end position="211"/>
    </location>
</feature>
<dbReference type="InterPro" id="IPR002656">
    <property type="entry name" value="Acyl_transf_3_dom"/>
</dbReference>
<dbReference type="EMBL" id="OU898278">
    <property type="protein sequence ID" value="CAG9831887.1"/>
    <property type="molecule type" value="Genomic_DNA"/>
</dbReference>
<dbReference type="PANTHER" id="PTHR11161:SF0">
    <property type="entry name" value="O-ACYLTRANSFERASE LIKE PROTEIN"/>
    <property type="match status" value="1"/>
</dbReference>
<dbReference type="Pfam" id="PF01757">
    <property type="entry name" value="Acyl_transf_3"/>
    <property type="match status" value="1"/>
</dbReference>
<dbReference type="Proteomes" id="UP001153709">
    <property type="component" value="Chromosome 3"/>
</dbReference>
<feature type="domain" description="Acyltransferase 3" evidence="2">
    <location>
        <begin position="217"/>
        <end position="306"/>
    </location>
</feature>
<dbReference type="AlphaFoldDB" id="A0A9N9STN0"/>
<organism evidence="3 4">
    <name type="scientific">Diabrotica balteata</name>
    <name type="common">Banded cucumber beetle</name>
    <dbReference type="NCBI Taxonomy" id="107213"/>
    <lineage>
        <taxon>Eukaryota</taxon>
        <taxon>Metazoa</taxon>
        <taxon>Ecdysozoa</taxon>
        <taxon>Arthropoda</taxon>
        <taxon>Hexapoda</taxon>
        <taxon>Insecta</taxon>
        <taxon>Pterygota</taxon>
        <taxon>Neoptera</taxon>
        <taxon>Endopterygota</taxon>
        <taxon>Coleoptera</taxon>
        <taxon>Polyphaga</taxon>
        <taxon>Cucujiformia</taxon>
        <taxon>Chrysomeloidea</taxon>
        <taxon>Chrysomelidae</taxon>
        <taxon>Galerucinae</taxon>
        <taxon>Diabroticina</taxon>
        <taxon>Diabroticites</taxon>
        <taxon>Diabrotica</taxon>
    </lineage>
</organism>
<feature type="transmembrane region" description="Helical" evidence="1">
    <location>
        <begin position="290"/>
        <end position="317"/>
    </location>
</feature>
<keyword evidence="1" id="KW-0812">Transmembrane</keyword>
<evidence type="ECO:0000259" key="2">
    <source>
        <dbReference type="Pfam" id="PF01757"/>
    </source>
</evidence>
<sequence>MELQAMVSGVTMDPKPEYMNKYYLRTETRASPWFMGTILGYMLTRKQLTLRNLPKVPLKDLTLRITGGMHMLRFPTRAICVPSNCSDADAGYLMNQLQYPSVTIKSLMCQTKEEVYEPLDSNAYVGILIIVVIALVVIFATMYDLYCQKHKKEKGKAVLVAFSIYTNGKKLLQTHNNRTSSLDCLDGIRVLSMTWVMTFHMYVKYIAAPVFNSKESIQCVAHTWYIAVDTQLYIISPLIFYLLKKHTKLGVICLAFAILASIALSFVKGYNDNILPTVNNSYYANVDVAFVMFYFYLGTIARAAPWFMGTLLGYLLTRPRFQKPLSKAYAQGRPVMPQCPHGNLKQGYECTELSPYHYSQFHRYFDSSGDKIAQDPYLLKYCAAQASKKAVKQNKTQTISYFIPQHELTSTASRRVKLKKKYGTISTLGADFIFYDWKTTVKDVMKVPDSWNFQFKASKRFFLRKDKHNKIAIK</sequence>
<dbReference type="OrthoDB" id="118951at2759"/>
<evidence type="ECO:0000256" key="1">
    <source>
        <dbReference type="SAM" id="Phobius"/>
    </source>
</evidence>
<keyword evidence="1" id="KW-0472">Membrane</keyword>
<feature type="transmembrane region" description="Helical" evidence="1">
    <location>
        <begin position="249"/>
        <end position="270"/>
    </location>
</feature>
<feature type="transmembrane region" description="Helical" evidence="1">
    <location>
        <begin position="223"/>
        <end position="242"/>
    </location>
</feature>
<keyword evidence="4" id="KW-1185">Reference proteome</keyword>
<protein>
    <recommendedName>
        <fullName evidence="2">Acyltransferase 3 domain-containing protein</fullName>
    </recommendedName>
</protein>
<dbReference type="GO" id="GO:0016747">
    <property type="term" value="F:acyltransferase activity, transferring groups other than amino-acyl groups"/>
    <property type="evidence" value="ECO:0007669"/>
    <property type="project" value="InterPro"/>
</dbReference>
<dbReference type="PANTHER" id="PTHR11161">
    <property type="entry name" value="O-ACYLTRANSFERASE"/>
    <property type="match status" value="1"/>
</dbReference>
<keyword evidence="1" id="KW-1133">Transmembrane helix</keyword>
<name>A0A9N9STN0_DIABA</name>
<gene>
    <name evidence="3" type="ORF">DIABBA_LOCUS5439</name>
</gene>